<evidence type="ECO:0000256" key="1">
    <source>
        <dbReference type="ARBA" id="ARBA00004442"/>
    </source>
</evidence>
<evidence type="ECO:0000256" key="5">
    <source>
        <dbReference type="ARBA" id="ARBA00023237"/>
    </source>
</evidence>
<evidence type="ECO:0000256" key="6">
    <source>
        <dbReference type="SAM" id="SignalP"/>
    </source>
</evidence>
<evidence type="ECO:0000259" key="7">
    <source>
        <dbReference type="Pfam" id="PF07980"/>
    </source>
</evidence>
<reference evidence="9" key="2">
    <citation type="submission" date="2021-04" db="EMBL/GenBank/DDBJ databases">
        <authorList>
            <person name="Gilroy R."/>
        </authorList>
    </citation>
    <scope>NUCLEOTIDE SEQUENCE</scope>
    <source>
        <strain evidence="9">CHK118-2852</strain>
    </source>
</reference>
<keyword evidence="5" id="KW-0998">Cell outer membrane</keyword>
<comment type="similarity">
    <text evidence="2">Belongs to the SusD family.</text>
</comment>
<dbReference type="Pfam" id="PF14322">
    <property type="entry name" value="SusD-like_3"/>
    <property type="match status" value="1"/>
</dbReference>
<dbReference type="Proteomes" id="UP000824108">
    <property type="component" value="Unassembled WGS sequence"/>
</dbReference>
<dbReference type="AlphaFoldDB" id="A0A9D2H0U0"/>
<dbReference type="SUPFAM" id="SSF48452">
    <property type="entry name" value="TPR-like"/>
    <property type="match status" value="1"/>
</dbReference>
<dbReference type="Gene3D" id="1.25.40.390">
    <property type="match status" value="1"/>
</dbReference>
<dbReference type="Pfam" id="PF07980">
    <property type="entry name" value="SusD_RagB"/>
    <property type="match status" value="1"/>
</dbReference>
<feature type="chain" id="PRO_5039664989" evidence="6">
    <location>
        <begin position="26"/>
        <end position="539"/>
    </location>
</feature>
<name>A0A9D2H0U0_9BACE</name>
<feature type="domain" description="RagB/SusD" evidence="7">
    <location>
        <begin position="365"/>
        <end position="539"/>
    </location>
</feature>
<evidence type="ECO:0000256" key="2">
    <source>
        <dbReference type="ARBA" id="ARBA00006275"/>
    </source>
</evidence>
<organism evidence="9 10">
    <name type="scientific">Candidatus Bacteroides merdavium</name>
    <dbReference type="NCBI Taxonomy" id="2838472"/>
    <lineage>
        <taxon>Bacteria</taxon>
        <taxon>Pseudomonadati</taxon>
        <taxon>Bacteroidota</taxon>
        <taxon>Bacteroidia</taxon>
        <taxon>Bacteroidales</taxon>
        <taxon>Bacteroidaceae</taxon>
        <taxon>Bacteroides</taxon>
    </lineage>
</organism>
<evidence type="ECO:0000259" key="8">
    <source>
        <dbReference type="Pfam" id="PF14322"/>
    </source>
</evidence>
<keyword evidence="3 6" id="KW-0732">Signal</keyword>
<dbReference type="InterPro" id="IPR011990">
    <property type="entry name" value="TPR-like_helical_dom_sf"/>
</dbReference>
<evidence type="ECO:0000313" key="9">
    <source>
        <dbReference type="EMBL" id="HIZ92565.1"/>
    </source>
</evidence>
<dbReference type="Gene3D" id="1.10.3780.10">
    <property type="entry name" value="SusD-like"/>
    <property type="match status" value="1"/>
</dbReference>
<evidence type="ECO:0000256" key="3">
    <source>
        <dbReference type="ARBA" id="ARBA00022729"/>
    </source>
</evidence>
<accession>A0A9D2H0U0</accession>
<comment type="caution">
    <text evidence="9">The sequence shown here is derived from an EMBL/GenBank/DDBJ whole genome shotgun (WGS) entry which is preliminary data.</text>
</comment>
<keyword evidence="4" id="KW-0472">Membrane</keyword>
<proteinExistence type="inferred from homology"/>
<sequence length="539" mass="60631">MKFNKIKAFIFAASLALMMGNTSCVGDLDVTPINPQQTMEADNDALFNKVYASFALTGQTGPAGSGDVADIDEGQSDFYRMSWYLNEFTTDEAHWVWATDAGVPDLLHNSYGASNVFAVGFYYRLYFTITLCNFYLEQVPEDGTPETTMRRAEVRFIRALQYYYVMDMYANAAFMTTVSSDLAECYTRSQFFDFVETELLDCVNAMAEPGQNTYGRVDKVAVWNLLSRLYLNAEVYTGTARWKDAMDYADMVINNGYYHLCTVGATNPSTGEVYSPYQMLFLADNNETEARYEMIFPVLFDGVTTKSYGGMNFLILAAYSSDMSVNVPSGTNNSWNRCTRVRQQLLDKFFPTSAAPAANSVAAMTAAANDDRALFYGEGFTPSIEDESEQAAGYGCVKFRNVRSDGQPNQVIDYVNTDLPLFRIAEAYLTYAEASTRLNGANTDASEKINDLRRRANAATQNVYTLDNILDEWSKEFWFEGRRRMDLIRFGRFGGQASYKWEWMGGTYDGAQFGSYMNIFAIPENDLTNNSNLTQNPGY</sequence>
<protein>
    <submittedName>
        <fullName evidence="9">RagB/SusD family nutrient uptake outer membrane protein</fullName>
    </submittedName>
</protein>
<dbReference type="Gene3D" id="1.25.40.10">
    <property type="entry name" value="Tetratricopeptide repeat domain"/>
    <property type="match status" value="1"/>
</dbReference>
<evidence type="ECO:0000256" key="4">
    <source>
        <dbReference type="ARBA" id="ARBA00023136"/>
    </source>
</evidence>
<feature type="domain" description="SusD-like N-terminal" evidence="8">
    <location>
        <begin position="28"/>
        <end position="231"/>
    </location>
</feature>
<gene>
    <name evidence="9" type="ORF">H9807_10710</name>
</gene>
<comment type="subcellular location">
    <subcellularLocation>
        <location evidence="1">Cell outer membrane</location>
    </subcellularLocation>
</comment>
<evidence type="ECO:0000313" key="10">
    <source>
        <dbReference type="Proteomes" id="UP000824108"/>
    </source>
</evidence>
<dbReference type="InterPro" id="IPR012944">
    <property type="entry name" value="SusD_RagB_dom"/>
</dbReference>
<reference evidence="9" key="1">
    <citation type="journal article" date="2021" name="PeerJ">
        <title>Extensive microbial diversity within the chicken gut microbiome revealed by metagenomics and culture.</title>
        <authorList>
            <person name="Gilroy R."/>
            <person name="Ravi A."/>
            <person name="Getino M."/>
            <person name="Pursley I."/>
            <person name="Horton D.L."/>
            <person name="Alikhan N.F."/>
            <person name="Baker D."/>
            <person name="Gharbi K."/>
            <person name="Hall N."/>
            <person name="Watson M."/>
            <person name="Adriaenssens E.M."/>
            <person name="Foster-Nyarko E."/>
            <person name="Jarju S."/>
            <person name="Secka A."/>
            <person name="Antonio M."/>
            <person name="Oren A."/>
            <person name="Chaudhuri R.R."/>
            <person name="La Ragione R."/>
            <person name="Hildebrand F."/>
            <person name="Pallen M.J."/>
        </authorList>
    </citation>
    <scope>NUCLEOTIDE SEQUENCE</scope>
    <source>
        <strain evidence="9">CHK118-2852</strain>
    </source>
</reference>
<dbReference type="EMBL" id="DXAV01000089">
    <property type="protein sequence ID" value="HIZ92565.1"/>
    <property type="molecule type" value="Genomic_DNA"/>
</dbReference>
<dbReference type="InterPro" id="IPR033985">
    <property type="entry name" value="SusD-like_N"/>
</dbReference>
<dbReference type="GO" id="GO:0009279">
    <property type="term" value="C:cell outer membrane"/>
    <property type="evidence" value="ECO:0007669"/>
    <property type="project" value="UniProtKB-SubCell"/>
</dbReference>
<feature type="signal peptide" evidence="6">
    <location>
        <begin position="1"/>
        <end position="25"/>
    </location>
</feature>